<feature type="region of interest" description="Disordered" evidence="1">
    <location>
        <begin position="211"/>
        <end position="269"/>
    </location>
</feature>
<gene>
    <name evidence="2" type="ORF">Clacol_009444</name>
</gene>
<dbReference type="AlphaFoldDB" id="A0AAV5APS9"/>
<evidence type="ECO:0000256" key="1">
    <source>
        <dbReference type="SAM" id="MobiDB-lite"/>
    </source>
</evidence>
<sequence>MSAHKPYCRLTIVRGSILDTLFLSETPRRPAYATTTEGHITILWSVNPRGKLLEIAQINWVGDANSGNRSTVLVNGQTMLVDNILQTSKSFFRSDAKHFVAGTKRCRWKKTTQLLTGSLPSRSYGAAWQCEELPSTNSSTSTASSGSPLAIFFPSQESLFKPELVVYPDGSMIIDHLLLTAILISVQKHEWRVAQSALSHIALEASLKTELRPSPPNYAPPSSSRHHHRPNSSHLRRPHSASTVRSRRTPPADPPPYTSIDDTTIRHRP</sequence>
<dbReference type="EMBL" id="BPWL01000010">
    <property type="protein sequence ID" value="GJJ15169.1"/>
    <property type="molecule type" value="Genomic_DNA"/>
</dbReference>
<feature type="compositionally biased region" description="Basic residues" evidence="1">
    <location>
        <begin position="224"/>
        <end position="239"/>
    </location>
</feature>
<reference evidence="2" key="1">
    <citation type="submission" date="2021-10" db="EMBL/GenBank/DDBJ databases">
        <title>De novo Genome Assembly of Clathrus columnatus (Basidiomycota, Fungi) Using Illumina and Nanopore Sequence Data.</title>
        <authorList>
            <person name="Ogiso-Tanaka E."/>
            <person name="Itagaki H."/>
            <person name="Hosoya T."/>
            <person name="Hosaka K."/>
        </authorList>
    </citation>
    <scope>NUCLEOTIDE SEQUENCE</scope>
    <source>
        <strain evidence="2">MO-923</strain>
    </source>
</reference>
<proteinExistence type="predicted"/>
<keyword evidence="3" id="KW-1185">Reference proteome</keyword>
<evidence type="ECO:0000313" key="3">
    <source>
        <dbReference type="Proteomes" id="UP001050691"/>
    </source>
</evidence>
<organism evidence="2 3">
    <name type="scientific">Clathrus columnatus</name>
    <dbReference type="NCBI Taxonomy" id="1419009"/>
    <lineage>
        <taxon>Eukaryota</taxon>
        <taxon>Fungi</taxon>
        <taxon>Dikarya</taxon>
        <taxon>Basidiomycota</taxon>
        <taxon>Agaricomycotina</taxon>
        <taxon>Agaricomycetes</taxon>
        <taxon>Phallomycetidae</taxon>
        <taxon>Phallales</taxon>
        <taxon>Clathraceae</taxon>
        <taxon>Clathrus</taxon>
    </lineage>
</organism>
<evidence type="ECO:0000313" key="2">
    <source>
        <dbReference type="EMBL" id="GJJ15169.1"/>
    </source>
</evidence>
<name>A0AAV5APS9_9AGAM</name>
<dbReference type="Proteomes" id="UP001050691">
    <property type="component" value="Unassembled WGS sequence"/>
</dbReference>
<accession>A0AAV5APS9</accession>
<comment type="caution">
    <text evidence="2">The sequence shown here is derived from an EMBL/GenBank/DDBJ whole genome shotgun (WGS) entry which is preliminary data.</text>
</comment>
<protein>
    <submittedName>
        <fullName evidence="2">Uncharacterized protein</fullName>
    </submittedName>
</protein>